<protein>
    <submittedName>
        <fullName evidence="2">Uncharacterized protein</fullName>
    </submittedName>
</protein>
<feature type="region of interest" description="Disordered" evidence="1">
    <location>
        <begin position="1"/>
        <end position="48"/>
    </location>
</feature>
<dbReference type="EMBL" id="JAHUTI010039982">
    <property type="protein sequence ID" value="MED6244895.1"/>
    <property type="molecule type" value="Genomic_DNA"/>
</dbReference>
<gene>
    <name evidence="2" type="ORF">ATANTOWER_026851</name>
</gene>
<accession>A0ABU7B460</accession>
<evidence type="ECO:0000313" key="3">
    <source>
        <dbReference type="Proteomes" id="UP001345963"/>
    </source>
</evidence>
<evidence type="ECO:0000313" key="2">
    <source>
        <dbReference type="EMBL" id="MED6244895.1"/>
    </source>
</evidence>
<reference evidence="2 3" key="1">
    <citation type="submission" date="2021-07" db="EMBL/GenBank/DDBJ databases">
        <authorList>
            <person name="Palmer J.M."/>
        </authorList>
    </citation>
    <scope>NUCLEOTIDE SEQUENCE [LARGE SCALE GENOMIC DNA]</scope>
    <source>
        <strain evidence="2 3">AT_MEX2019</strain>
        <tissue evidence="2">Muscle</tissue>
    </source>
</reference>
<keyword evidence="3" id="KW-1185">Reference proteome</keyword>
<dbReference type="Proteomes" id="UP001345963">
    <property type="component" value="Unassembled WGS sequence"/>
</dbReference>
<name>A0ABU7B460_9TELE</name>
<sequence length="99" mass="11468">MTDHDRTPSSRVTTGCPQKVYDKKTKNNPNRVGRGGLGRRARNKTKHKVQGYGWEVVPSRHKDQAEDREVARGETEFMKTDRMKIWRSEVQEPQRSTAT</sequence>
<evidence type="ECO:0000256" key="1">
    <source>
        <dbReference type="SAM" id="MobiDB-lite"/>
    </source>
</evidence>
<proteinExistence type="predicted"/>
<comment type="caution">
    <text evidence="2">The sequence shown here is derived from an EMBL/GenBank/DDBJ whole genome shotgun (WGS) entry which is preliminary data.</text>
</comment>
<organism evidence="2 3">
    <name type="scientific">Ataeniobius toweri</name>
    <dbReference type="NCBI Taxonomy" id="208326"/>
    <lineage>
        <taxon>Eukaryota</taxon>
        <taxon>Metazoa</taxon>
        <taxon>Chordata</taxon>
        <taxon>Craniata</taxon>
        <taxon>Vertebrata</taxon>
        <taxon>Euteleostomi</taxon>
        <taxon>Actinopterygii</taxon>
        <taxon>Neopterygii</taxon>
        <taxon>Teleostei</taxon>
        <taxon>Neoteleostei</taxon>
        <taxon>Acanthomorphata</taxon>
        <taxon>Ovalentaria</taxon>
        <taxon>Atherinomorphae</taxon>
        <taxon>Cyprinodontiformes</taxon>
        <taxon>Goodeidae</taxon>
        <taxon>Ataeniobius</taxon>
    </lineage>
</organism>
<feature type="compositionally biased region" description="Basic residues" evidence="1">
    <location>
        <begin position="37"/>
        <end position="48"/>
    </location>
</feature>